<dbReference type="GO" id="GO:0004620">
    <property type="term" value="F:phospholipase activity"/>
    <property type="evidence" value="ECO:0007669"/>
    <property type="project" value="InterPro"/>
</dbReference>
<evidence type="ECO:0000256" key="1">
    <source>
        <dbReference type="ARBA" id="ARBA00007835"/>
    </source>
</evidence>
<reference evidence="10" key="1">
    <citation type="submission" date="2017-02" db="UniProtKB">
        <authorList>
            <consortium name="WormBaseParasite"/>
        </authorList>
    </citation>
    <scope>IDENTIFICATION</scope>
</reference>
<dbReference type="Proteomes" id="UP000274504">
    <property type="component" value="Unassembled WGS sequence"/>
</dbReference>
<evidence type="ECO:0000256" key="3">
    <source>
        <dbReference type="ARBA" id="ARBA00022801"/>
    </source>
</evidence>
<evidence type="ECO:0000256" key="6">
    <source>
        <dbReference type="ARBA" id="ARBA00023180"/>
    </source>
</evidence>
<evidence type="ECO:0000313" key="8">
    <source>
        <dbReference type="EMBL" id="VDL47977.1"/>
    </source>
</evidence>
<keyword evidence="5 7" id="KW-0443">Lipid metabolism</keyword>
<dbReference type="PANTHER" id="PTHR12370:SF3">
    <property type="entry name" value="PHOSPHOLIPASE B-LIKE 2-RELATED"/>
    <property type="match status" value="1"/>
</dbReference>
<dbReference type="OrthoDB" id="443524at2759"/>
<keyword evidence="3 7" id="KW-0378">Hydrolase</keyword>
<reference evidence="8 9" key="2">
    <citation type="submission" date="2018-11" db="EMBL/GenBank/DDBJ databases">
        <authorList>
            <consortium name="Pathogen Informatics"/>
        </authorList>
    </citation>
    <scope>NUCLEOTIDE SEQUENCE [LARGE SCALE GENOMIC DNA]</scope>
</reference>
<gene>
    <name evidence="8" type="ORF">HDID_LOCUS4358</name>
</gene>
<evidence type="ECO:0000256" key="4">
    <source>
        <dbReference type="ARBA" id="ARBA00022963"/>
    </source>
</evidence>
<proteinExistence type="inferred from homology"/>
<evidence type="ECO:0000313" key="9">
    <source>
        <dbReference type="Proteomes" id="UP000274504"/>
    </source>
</evidence>
<dbReference type="EC" id="3.1.1.-" evidence="7"/>
<dbReference type="GO" id="GO:0005576">
    <property type="term" value="C:extracellular region"/>
    <property type="evidence" value="ECO:0007669"/>
    <property type="project" value="TreeGrafter"/>
</dbReference>
<dbReference type="EMBL" id="UYSG01001638">
    <property type="protein sequence ID" value="VDL47977.1"/>
    <property type="molecule type" value="Genomic_DNA"/>
</dbReference>
<evidence type="ECO:0000256" key="7">
    <source>
        <dbReference type="RuleBase" id="RU364138"/>
    </source>
</evidence>
<dbReference type="AlphaFoldDB" id="A0A0R3SHE5"/>
<dbReference type="GO" id="GO:0009395">
    <property type="term" value="P:phospholipid catabolic process"/>
    <property type="evidence" value="ECO:0007669"/>
    <property type="project" value="TreeGrafter"/>
</dbReference>
<dbReference type="Gene3D" id="3.60.60.30">
    <property type="match status" value="1"/>
</dbReference>
<dbReference type="InterPro" id="IPR007000">
    <property type="entry name" value="PLipase_B-like"/>
</dbReference>
<keyword evidence="2" id="KW-0732">Signal</keyword>
<evidence type="ECO:0000256" key="5">
    <source>
        <dbReference type="ARBA" id="ARBA00023098"/>
    </source>
</evidence>
<keyword evidence="6" id="KW-0325">Glycoprotein</keyword>
<dbReference type="Pfam" id="PF04916">
    <property type="entry name" value="Phospholip_B"/>
    <property type="match status" value="1"/>
</dbReference>
<comment type="function">
    <text evidence="7">Putative phospholipase.</text>
</comment>
<evidence type="ECO:0000256" key="2">
    <source>
        <dbReference type="ARBA" id="ARBA00022729"/>
    </source>
</evidence>
<name>A0A0R3SHE5_HYMDI</name>
<protein>
    <recommendedName>
        <fullName evidence="7">Phospholipase B-like</fullName>
        <ecNumber evidence="7">3.1.1.-</ecNumber>
    </recommendedName>
</protein>
<dbReference type="PANTHER" id="PTHR12370">
    <property type="entry name" value="PHOSPHOLIPASE B-RELATED"/>
    <property type="match status" value="1"/>
</dbReference>
<organism evidence="10">
    <name type="scientific">Hymenolepis diminuta</name>
    <name type="common">Rat tapeworm</name>
    <dbReference type="NCBI Taxonomy" id="6216"/>
    <lineage>
        <taxon>Eukaryota</taxon>
        <taxon>Metazoa</taxon>
        <taxon>Spiralia</taxon>
        <taxon>Lophotrochozoa</taxon>
        <taxon>Platyhelminthes</taxon>
        <taxon>Cestoda</taxon>
        <taxon>Eucestoda</taxon>
        <taxon>Cyclophyllidea</taxon>
        <taxon>Hymenolepididae</taxon>
        <taxon>Hymenolepis</taxon>
    </lineage>
</organism>
<comment type="similarity">
    <text evidence="1 7">Belongs to the phospholipase B-like family.</text>
</comment>
<dbReference type="STRING" id="6216.A0A0R3SHE5"/>
<sequence length="195" mass="22569">METLTKLEPVAKDEFEHMLGLGIIRRSSKFCEDNSPSCQTLRSQIERNLEMTIKHSVESGDIDPFWHQMELILWQMRGIQDAWNNITLKNSKSLTTDYLLGLLDNVFDIYLLQLNGDIGEITAALGVYDDLKEGSNGKQYFSSRASCSALVKLFPFQKDIFISHNTWQGYESMLKVMKYYEFDWHLTRNPGELNI</sequence>
<evidence type="ECO:0000313" key="10">
    <source>
        <dbReference type="WBParaSite" id="HDID_0000436001-mRNA-1"/>
    </source>
</evidence>
<accession>A0A0R3SHE5</accession>
<dbReference type="WBParaSite" id="HDID_0000436001-mRNA-1">
    <property type="protein sequence ID" value="HDID_0000436001-mRNA-1"/>
    <property type="gene ID" value="HDID_0000436001"/>
</dbReference>
<keyword evidence="4 7" id="KW-0442">Lipid degradation</keyword>